<accession>A0A3P7MS08</accession>
<proteinExistence type="predicted"/>
<reference evidence="1 2" key="1">
    <citation type="submission" date="2018-11" db="EMBL/GenBank/DDBJ databases">
        <authorList>
            <consortium name="Pathogen Informatics"/>
        </authorList>
    </citation>
    <scope>NUCLEOTIDE SEQUENCE [LARGE SCALE GENOMIC DNA]</scope>
</reference>
<organism evidence="1 2">
    <name type="scientific">Dibothriocephalus latus</name>
    <name type="common">Fish tapeworm</name>
    <name type="synonym">Diphyllobothrium latum</name>
    <dbReference type="NCBI Taxonomy" id="60516"/>
    <lineage>
        <taxon>Eukaryota</taxon>
        <taxon>Metazoa</taxon>
        <taxon>Spiralia</taxon>
        <taxon>Lophotrochozoa</taxon>
        <taxon>Platyhelminthes</taxon>
        <taxon>Cestoda</taxon>
        <taxon>Eucestoda</taxon>
        <taxon>Diphyllobothriidea</taxon>
        <taxon>Diphyllobothriidae</taxon>
        <taxon>Dibothriocephalus</taxon>
    </lineage>
</organism>
<evidence type="ECO:0000313" key="1">
    <source>
        <dbReference type="EMBL" id="VDN20971.1"/>
    </source>
</evidence>
<dbReference type="AlphaFoldDB" id="A0A3P7MS08"/>
<keyword evidence="2" id="KW-1185">Reference proteome</keyword>
<protein>
    <submittedName>
        <fullName evidence="1">Uncharacterized protein</fullName>
    </submittedName>
</protein>
<sequence>MTFLSFIAHHSAAHYAARAATPGGIVFRPARLTVPGVPSARISDCWAFTFANPTFQMEKPLDCSRENQNILLGSQKTFGVAWSSIEPAAAAATATAVKPVDQQPKQTSQVVQPRYVTCYYDPLYMPV</sequence>
<name>A0A3P7MS08_DIBLA</name>
<dbReference type="Proteomes" id="UP000281553">
    <property type="component" value="Unassembled WGS sequence"/>
</dbReference>
<evidence type="ECO:0000313" key="2">
    <source>
        <dbReference type="Proteomes" id="UP000281553"/>
    </source>
</evidence>
<gene>
    <name evidence="1" type="ORF">DILT_LOCUS13738</name>
</gene>
<dbReference type="EMBL" id="UYRU01071408">
    <property type="protein sequence ID" value="VDN20971.1"/>
    <property type="molecule type" value="Genomic_DNA"/>
</dbReference>